<dbReference type="RefSeq" id="WP_346759758.1">
    <property type="nucleotide sequence ID" value="NZ_JAUJEB010000004.1"/>
</dbReference>
<accession>A0ABT8L9J6</accession>
<proteinExistence type="predicted"/>
<keyword evidence="1" id="KW-1133">Transmembrane helix</keyword>
<dbReference type="EMBL" id="JAUJEB010000004">
    <property type="protein sequence ID" value="MDN5214424.1"/>
    <property type="molecule type" value="Genomic_DNA"/>
</dbReference>
<evidence type="ECO:0000313" key="3">
    <source>
        <dbReference type="Proteomes" id="UP001172083"/>
    </source>
</evidence>
<sequence>MVKFIAGPTMGPASGLSWVETVLITVAGMMTSVIIFTSKRFKNNIPTIFKRKRKKFTKKNRRFVGIWKKYGLFGVSFLTPIIFTPIGGSILVSYLGGGRRKIIYYMLFSAVFWSLIFSTVFYFFISEIKF</sequence>
<organism evidence="2 3">
    <name type="scientific">Agaribacillus aureus</name>
    <dbReference type="NCBI Taxonomy" id="3051825"/>
    <lineage>
        <taxon>Bacteria</taxon>
        <taxon>Pseudomonadati</taxon>
        <taxon>Bacteroidota</taxon>
        <taxon>Cytophagia</taxon>
        <taxon>Cytophagales</taxon>
        <taxon>Splendidivirgaceae</taxon>
        <taxon>Agaribacillus</taxon>
    </lineage>
</organism>
<evidence type="ECO:0000313" key="2">
    <source>
        <dbReference type="EMBL" id="MDN5214424.1"/>
    </source>
</evidence>
<evidence type="ECO:0000256" key="1">
    <source>
        <dbReference type="SAM" id="Phobius"/>
    </source>
</evidence>
<dbReference type="Proteomes" id="UP001172083">
    <property type="component" value="Unassembled WGS sequence"/>
</dbReference>
<keyword evidence="1" id="KW-0472">Membrane</keyword>
<feature type="transmembrane region" description="Helical" evidence="1">
    <location>
        <begin position="70"/>
        <end position="96"/>
    </location>
</feature>
<comment type="caution">
    <text evidence="2">The sequence shown here is derived from an EMBL/GenBank/DDBJ whole genome shotgun (WGS) entry which is preliminary data.</text>
</comment>
<protein>
    <recommendedName>
        <fullName evidence="4">Small multi-drug export protein</fullName>
    </recommendedName>
</protein>
<gene>
    <name evidence="2" type="ORF">QQ020_20255</name>
</gene>
<keyword evidence="1" id="KW-0812">Transmembrane</keyword>
<name>A0ABT8L9J6_9BACT</name>
<feature type="transmembrane region" description="Helical" evidence="1">
    <location>
        <begin position="16"/>
        <end position="36"/>
    </location>
</feature>
<feature type="transmembrane region" description="Helical" evidence="1">
    <location>
        <begin position="102"/>
        <end position="125"/>
    </location>
</feature>
<evidence type="ECO:0008006" key="4">
    <source>
        <dbReference type="Google" id="ProtNLM"/>
    </source>
</evidence>
<keyword evidence="3" id="KW-1185">Reference proteome</keyword>
<reference evidence="2" key="1">
    <citation type="submission" date="2023-06" db="EMBL/GenBank/DDBJ databases">
        <title>Genomic of Agaribacillus aureum.</title>
        <authorList>
            <person name="Wang G."/>
        </authorList>
    </citation>
    <scope>NUCLEOTIDE SEQUENCE</scope>
    <source>
        <strain evidence="2">BMA12</strain>
    </source>
</reference>